<evidence type="ECO:0000313" key="2">
    <source>
        <dbReference type="Proteomes" id="UP000294881"/>
    </source>
</evidence>
<accession>A0A4R2GW40</accession>
<name>A0A4R2GW40_9HYPH</name>
<proteinExistence type="predicted"/>
<dbReference type="AlphaFoldDB" id="A0A4R2GW40"/>
<protein>
    <submittedName>
        <fullName evidence="1">Uncharacterized protein</fullName>
    </submittedName>
</protein>
<dbReference type="Proteomes" id="UP000294881">
    <property type="component" value="Unassembled WGS sequence"/>
</dbReference>
<evidence type="ECO:0000313" key="1">
    <source>
        <dbReference type="EMBL" id="TCO15209.1"/>
    </source>
</evidence>
<gene>
    <name evidence="1" type="ORF">EV666_102187</name>
</gene>
<dbReference type="RefSeq" id="WP_132003354.1">
    <property type="nucleotide sequence ID" value="NZ_JBHUNN010000002.1"/>
</dbReference>
<keyword evidence="2" id="KW-1185">Reference proteome</keyword>
<organism evidence="1 2">
    <name type="scientific">Camelimonas lactis</name>
    <dbReference type="NCBI Taxonomy" id="659006"/>
    <lineage>
        <taxon>Bacteria</taxon>
        <taxon>Pseudomonadati</taxon>
        <taxon>Pseudomonadota</taxon>
        <taxon>Alphaproteobacteria</taxon>
        <taxon>Hyphomicrobiales</taxon>
        <taxon>Chelatococcaceae</taxon>
        <taxon>Camelimonas</taxon>
    </lineage>
</organism>
<reference evidence="1 2" key="1">
    <citation type="submission" date="2019-03" db="EMBL/GenBank/DDBJ databases">
        <title>Genomic Encyclopedia of Type Strains, Phase IV (KMG-IV): sequencing the most valuable type-strain genomes for metagenomic binning, comparative biology and taxonomic classification.</title>
        <authorList>
            <person name="Goeker M."/>
        </authorList>
    </citation>
    <scope>NUCLEOTIDE SEQUENCE [LARGE SCALE GENOMIC DNA]</scope>
    <source>
        <strain evidence="1 2">DSM 22958</strain>
    </source>
</reference>
<sequence length="91" mass="9751">MTALSDTQPTNLTQVLDIIHGLFAGGEGWMHINPGMRRHIAGAIHEIRGRVGQLEQSAGPAADTIDLRHLAAQPGSNLVVLPVRDLPQKDS</sequence>
<dbReference type="EMBL" id="SLWL01000002">
    <property type="protein sequence ID" value="TCO15209.1"/>
    <property type="molecule type" value="Genomic_DNA"/>
</dbReference>
<comment type="caution">
    <text evidence="1">The sequence shown here is derived from an EMBL/GenBank/DDBJ whole genome shotgun (WGS) entry which is preliminary data.</text>
</comment>